<dbReference type="RefSeq" id="WP_112333174.1">
    <property type="nucleotide sequence ID" value="NZ_QLYR01000007.1"/>
</dbReference>
<dbReference type="AlphaFoldDB" id="A0A328UCQ4"/>
<keyword evidence="2" id="KW-1185">Reference proteome</keyword>
<gene>
    <name evidence="1" type="ORF">DPQ25_10550</name>
</gene>
<dbReference type="Proteomes" id="UP000249377">
    <property type="component" value="Unassembled WGS sequence"/>
</dbReference>
<evidence type="ECO:0000313" key="1">
    <source>
        <dbReference type="EMBL" id="RAQ28218.1"/>
    </source>
</evidence>
<accession>A0A328UCQ4</accession>
<proteinExistence type="predicted"/>
<reference evidence="1 2" key="1">
    <citation type="submission" date="2018-06" db="EMBL/GenBank/DDBJ databases">
        <title>Noncontiguous genome sequence of Ruminococcaceae bacterium ASD2818.</title>
        <authorList>
            <person name="Chaplin A.V."/>
            <person name="Sokolova S.R."/>
            <person name="Kochetkova T.O."/>
            <person name="Goltsov A.Y."/>
            <person name="Trofimov D.Y."/>
            <person name="Efimov B.A."/>
        </authorList>
    </citation>
    <scope>NUCLEOTIDE SEQUENCE [LARGE SCALE GENOMIC DNA]</scope>
    <source>
        <strain evidence="1 2">ASD2818</strain>
    </source>
</reference>
<dbReference type="Pfam" id="PF10050">
    <property type="entry name" value="DUF2284"/>
    <property type="match status" value="1"/>
</dbReference>
<dbReference type="EMBL" id="QLYR01000007">
    <property type="protein sequence ID" value="RAQ28218.1"/>
    <property type="molecule type" value="Genomic_DNA"/>
</dbReference>
<sequence>MRLQELLDQAGVFQSGLVDTAGMRFEQAVRDMCAVNTCQKYNTSWACPPAVGTVEECRARIQQYEKFLLFSVKYDLEDSFDYEGMMAGASAFKETCRALDNKLRPLLGNYLMLSNEGCGLCKECTYPDAPCRFPDRSHGSLEGYGLFVSKLAKQAGMNYINGANTVTYFGGVAFHPEALAVFED</sequence>
<evidence type="ECO:0000313" key="2">
    <source>
        <dbReference type="Proteomes" id="UP000249377"/>
    </source>
</evidence>
<name>A0A328UCQ4_9FIRM</name>
<dbReference type="InterPro" id="IPR019271">
    <property type="entry name" value="DUF2284_metal-binding"/>
</dbReference>
<organism evidence="1 2">
    <name type="scientific">Hydrogeniiclostridium mannosilyticum</name>
    <dbReference type="NCBI Taxonomy" id="2764322"/>
    <lineage>
        <taxon>Bacteria</taxon>
        <taxon>Bacillati</taxon>
        <taxon>Bacillota</taxon>
        <taxon>Clostridia</taxon>
        <taxon>Eubacteriales</taxon>
        <taxon>Acutalibacteraceae</taxon>
        <taxon>Hydrogeniiclostridium</taxon>
    </lineage>
</organism>
<comment type="caution">
    <text evidence="1">The sequence shown here is derived from an EMBL/GenBank/DDBJ whole genome shotgun (WGS) entry which is preliminary data.</text>
</comment>
<protein>
    <submittedName>
        <fullName evidence="1">DUF2284 domain-containing protein</fullName>
    </submittedName>
</protein>